<gene>
    <name evidence="2" type="ORF">UFOPK3564_00712</name>
</gene>
<accession>A0A6J7G8U5</accession>
<evidence type="ECO:0000256" key="1">
    <source>
        <dbReference type="SAM" id="MobiDB-lite"/>
    </source>
</evidence>
<feature type="region of interest" description="Disordered" evidence="1">
    <location>
        <begin position="1"/>
        <end position="30"/>
    </location>
</feature>
<dbReference type="EMBL" id="CAFBMK010000026">
    <property type="protein sequence ID" value="CAB4903224.1"/>
    <property type="molecule type" value="Genomic_DNA"/>
</dbReference>
<protein>
    <submittedName>
        <fullName evidence="2">Unannotated protein</fullName>
    </submittedName>
</protein>
<organism evidence="2">
    <name type="scientific">freshwater metagenome</name>
    <dbReference type="NCBI Taxonomy" id="449393"/>
    <lineage>
        <taxon>unclassified sequences</taxon>
        <taxon>metagenomes</taxon>
        <taxon>ecological metagenomes</taxon>
    </lineage>
</organism>
<name>A0A6J7G8U5_9ZZZZ</name>
<reference evidence="2" key="1">
    <citation type="submission" date="2020-05" db="EMBL/GenBank/DDBJ databases">
        <authorList>
            <person name="Chiriac C."/>
            <person name="Salcher M."/>
            <person name="Ghai R."/>
            <person name="Kavagutti S V."/>
        </authorList>
    </citation>
    <scope>NUCLEOTIDE SEQUENCE</scope>
</reference>
<dbReference type="AlphaFoldDB" id="A0A6J7G8U5"/>
<sequence length="63" mass="6219">MTSAGGDERPEAGPPDPEAPVADDPGTAPETLAAIERLHAGILGVQDELPGLVDDAEASAAEG</sequence>
<evidence type="ECO:0000313" key="2">
    <source>
        <dbReference type="EMBL" id="CAB4903224.1"/>
    </source>
</evidence>
<proteinExistence type="predicted"/>
<feature type="compositionally biased region" description="Basic and acidic residues" evidence="1">
    <location>
        <begin position="1"/>
        <end position="11"/>
    </location>
</feature>